<dbReference type="InterPro" id="IPR002931">
    <property type="entry name" value="Transglutaminase-like"/>
</dbReference>
<dbReference type="PANTHER" id="PTHR33490">
    <property type="entry name" value="BLR5614 PROTEIN-RELATED"/>
    <property type="match status" value="1"/>
</dbReference>
<reference evidence="3" key="1">
    <citation type="submission" date="2016-11" db="EMBL/GenBank/DDBJ databases">
        <authorList>
            <person name="Schniete J.K."/>
            <person name="Salih T."/>
            <person name="Algora Gallardo L."/>
            <person name="Martinez Fernandez S."/>
            <person name="Herron P.R."/>
        </authorList>
    </citation>
    <scope>NUCLEOTIDE SEQUENCE [LARGE SCALE GENOMIC DNA]</scope>
    <source>
        <strain evidence="3">DSM 41896</strain>
    </source>
</reference>
<dbReference type="SMART" id="SM00460">
    <property type="entry name" value="TGc"/>
    <property type="match status" value="1"/>
</dbReference>
<evidence type="ECO:0000259" key="1">
    <source>
        <dbReference type="SMART" id="SM00460"/>
    </source>
</evidence>
<dbReference type="SUPFAM" id="SSF54001">
    <property type="entry name" value="Cysteine proteinases"/>
    <property type="match status" value="1"/>
</dbReference>
<organism evidence="2 3">
    <name type="scientific">Streptomyces phaeoluteigriseus</name>
    <dbReference type="NCBI Taxonomy" id="114686"/>
    <lineage>
        <taxon>Bacteria</taxon>
        <taxon>Bacillati</taxon>
        <taxon>Actinomycetota</taxon>
        <taxon>Actinomycetes</taxon>
        <taxon>Kitasatosporales</taxon>
        <taxon>Streptomycetaceae</taxon>
        <taxon>Streptomyces</taxon>
        <taxon>Streptomyces aurantiacus group</taxon>
    </lineage>
</organism>
<dbReference type="STRING" id="114686.BM536_029620"/>
<gene>
    <name evidence="2" type="ORF">BM536_029620</name>
</gene>
<proteinExistence type="predicted"/>
<feature type="domain" description="Transglutaminase-like" evidence="1">
    <location>
        <begin position="70"/>
        <end position="142"/>
    </location>
</feature>
<sequence length="220" mass="24542">MKSNRLGVYLAPAEYIDSDHPEIISFAASVTMPNMTEKEKVQQFYLAAREIRYDTSLDYSNAEVYRASSVLRAGNAYCVGKAALLAALCRCEGVPARVAFADVTNHLASDKLIEKMGTNLFAWHGFTEVFLENRWVKASPTFNSDLCSLFGVTPLDFDGNADAILQDYDGQGRAFMKYEVLHGSFHDVPAKFLASEIRRLYPGLVIDDRLDFLTSAKSRD</sequence>
<protein>
    <recommendedName>
        <fullName evidence="1">Transglutaminase-like domain-containing protein</fullName>
    </recommendedName>
</protein>
<accession>A0A1V6MIT1</accession>
<comment type="caution">
    <text evidence="2">The sequence shown here is derived from an EMBL/GenBank/DDBJ whole genome shotgun (WGS) entry which is preliminary data.</text>
</comment>
<evidence type="ECO:0000313" key="3">
    <source>
        <dbReference type="Proteomes" id="UP000184286"/>
    </source>
</evidence>
<evidence type="ECO:0000313" key="2">
    <source>
        <dbReference type="EMBL" id="OQD52380.1"/>
    </source>
</evidence>
<dbReference type="InterPro" id="IPR038765">
    <property type="entry name" value="Papain-like_cys_pep_sf"/>
</dbReference>
<dbReference type="Pfam" id="PF01841">
    <property type="entry name" value="Transglut_core"/>
    <property type="match status" value="1"/>
</dbReference>
<dbReference type="RefSeq" id="WP_073495800.1">
    <property type="nucleotide sequence ID" value="NZ_MPOH02000019.1"/>
</dbReference>
<name>A0A1V6MIT1_9ACTN</name>
<dbReference type="PANTHER" id="PTHR33490:SF3">
    <property type="entry name" value="CONSERVED INTEGRAL MEMBRANE PROTEIN"/>
    <property type="match status" value="1"/>
</dbReference>
<dbReference type="Gene3D" id="3.10.620.30">
    <property type="match status" value="1"/>
</dbReference>
<reference evidence="2 3" key="2">
    <citation type="submission" date="2017-02" db="EMBL/GenBank/DDBJ databases">
        <title>Draft genome sequence of Streptomyces phaeoluteigriseus type strain DSM41896.</title>
        <authorList>
            <person name="Salih T.S."/>
            <person name="Algora Gallardo L."/>
            <person name="Melo Santos T."/>
            <person name="Filgueira Martinez S."/>
            <person name="Herron P.R."/>
        </authorList>
    </citation>
    <scope>NUCLEOTIDE SEQUENCE [LARGE SCALE GENOMIC DNA]</scope>
    <source>
        <strain evidence="2 3">DSM 41896</strain>
    </source>
</reference>
<dbReference type="AlphaFoldDB" id="A0A1V6MIT1"/>
<dbReference type="EMBL" id="MPOH02000019">
    <property type="protein sequence ID" value="OQD52380.1"/>
    <property type="molecule type" value="Genomic_DNA"/>
</dbReference>
<dbReference type="Proteomes" id="UP000184286">
    <property type="component" value="Unassembled WGS sequence"/>
</dbReference>